<name>A0ABR2Y618_9PEZI</name>
<dbReference type="EMBL" id="JARVKM010000003">
    <property type="protein sequence ID" value="KAK9781710.1"/>
    <property type="molecule type" value="Genomic_DNA"/>
</dbReference>
<dbReference type="Pfam" id="PF09362">
    <property type="entry name" value="DUF1996"/>
    <property type="match status" value="1"/>
</dbReference>
<dbReference type="PANTHER" id="PTHR43662">
    <property type="match status" value="1"/>
</dbReference>
<evidence type="ECO:0000313" key="3">
    <source>
        <dbReference type="Proteomes" id="UP001465668"/>
    </source>
</evidence>
<evidence type="ECO:0000313" key="2">
    <source>
        <dbReference type="EMBL" id="KAK9781710.1"/>
    </source>
</evidence>
<keyword evidence="3" id="KW-1185">Reference proteome</keyword>
<gene>
    <name evidence="2" type="ORF">SCAR479_01581</name>
</gene>
<evidence type="ECO:0000259" key="1">
    <source>
        <dbReference type="Pfam" id="PF09362"/>
    </source>
</evidence>
<comment type="caution">
    <text evidence="2">The sequence shown here is derived from an EMBL/GenBank/DDBJ whole genome shotgun (WGS) entry which is preliminary data.</text>
</comment>
<reference evidence="2 3" key="1">
    <citation type="submission" date="2024-02" db="EMBL/GenBank/DDBJ databases">
        <title>First draft genome assembly of two strains of Seiridium cardinale.</title>
        <authorList>
            <person name="Emiliani G."/>
            <person name="Scali E."/>
        </authorList>
    </citation>
    <scope>NUCLEOTIDE SEQUENCE [LARGE SCALE GENOMIC DNA]</scope>
    <source>
        <strain evidence="2 3">BM-138-000479</strain>
    </source>
</reference>
<protein>
    <submittedName>
        <fullName evidence="2">DUF1996 domain-containing protein</fullName>
    </submittedName>
</protein>
<dbReference type="InterPro" id="IPR018535">
    <property type="entry name" value="DUF1996"/>
</dbReference>
<dbReference type="PANTHER" id="PTHR43662:SF5">
    <property type="entry name" value="DUF1996 DOMAIN-CONTAINING PROTEIN"/>
    <property type="match status" value="1"/>
</dbReference>
<dbReference type="Proteomes" id="UP001465668">
    <property type="component" value="Unassembled WGS sequence"/>
</dbReference>
<accession>A0ABR2Y618</accession>
<sequence>MLGDVGERGTCTTCKMSEDFSNYWTVILYFKHENGSYHRVPVTNIAALATGTSGGMTIYYTQHDFWNDDVNNTPITAFPPGFRMMVGSPTHEYTRSSQGPLAFSKYVIECSLGIQ</sequence>
<proteinExistence type="predicted"/>
<feature type="domain" description="DUF1996" evidence="1">
    <location>
        <begin position="8"/>
        <end position="98"/>
    </location>
</feature>
<organism evidence="2 3">
    <name type="scientific">Seiridium cardinale</name>
    <dbReference type="NCBI Taxonomy" id="138064"/>
    <lineage>
        <taxon>Eukaryota</taxon>
        <taxon>Fungi</taxon>
        <taxon>Dikarya</taxon>
        <taxon>Ascomycota</taxon>
        <taxon>Pezizomycotina</taxon>
        <taxon>Sordariomycetes</taxon>
        <taxon>Xylariomycetidae</taxon>
        <taxon>Amphisphaeriales</taxon>
        <taxon>Sporocadaceae</taxon>
        <taxon>Seiridium</taxon>
    </lineage>
</organism>